<sequence length="380" mass="41927">MSQHTAPDVIVQDFATSCHEDRLKHLGPLDDAWKRGLSASSARVLTVQAADGTVNGGALLTARSAGAYVKISSVLARTAAHREQVIRGVLDYARQQGLTCIKWEMWTEYTELFALAEDLGFQRLPAPRRTGQTACPAPLAGYVHWLNPVQYIQSPHYQQSENFTCAAVAALVAHQETSKIDSLEKLRIAELALWRQATNFMACEPIELGLALTQRWPQSLVSVWLDTDQPVMVDYYSQTELDWRGILQRQSRLRAETAGLAMHVKRLEMSQISDAVANGAQVLLLVSLEKMLGFDVPHWILCHGIAVTAQSPVLIVEDSWVNHGSSESWVDATSLPITLQELDAMSVLEDGRYRAALVLAQCADRNRDPESGVGIRSSTA</sequence>
<dbReference type="RefSeq" id="WP_257745669.1">
    <property type="nucleotide sequence ID" value="NZ_CP102487.1"/>
</dbReference>
<dbReference type="Pfam" id="PF11814">
    <property type="entry name" value="DUF3335"/>
    <property type="match status" value="1"/>
</dbReference>
<dbReference type="Proteomes" id="UP001060018">
    <property type="component" value="Chromosome"/>
</dbReference>
<organism evidence="1 2">
    <name type="scientific">Glutamicibacter halophytocola</name>
    <dbReference type="NCBI Taxonomy" id="1933880"/>
    <lineage>
        <taxon>Bacteria</taxon>
        <taxon>Bacillati</taxon>
        <taxon>Actinomycetota</taxon>
        <taxon>Actinomycetes</taxon>
        <taxon>Micrococcales</taxon>
        <taxon>Micrococcaceae</taxon>
        <taxon>Glutamicibacter</taxon>
    </lineage>
</organism>
<evidence type="ECO:0000313" key="1">
    <source>
        <dbReference type="EMBL" id="UUX58878.1"/>
    </source>
</evidence>
<evidence type="ECO:0000313" key="2">
    <source>
        <dbReference type="Proteomes" id="UP001060018"/>
    </source>
</evidence>
<dbReference type="EMBL" id="CP102487">
    <property type="protein sequence ID" value="UUX58878.1"/>
    <property type="molecule type" value="Genomic_DNA"/>
</dbReference>
<dbReference type="AlphaFoldDB" id="A0AA94XS22"/>
<protein>
    <submittedName>
        <fullName evidence="1">Peptidase C39 family protein</fullName>
    </submittedName>
</protein>
<proteinExistence type="predicted"/>
<reference evidence="1" key="1">
    <citation type="journal article" date="2022" name="Pest Manag. Sci.">
        <title>Glutamicibacter halophytocola-mediated host fitness of potato tuber moth on Solanaceae crops.</title>
        <authorList>
            <person name="Wang W."/>
            <person name="Xiao G."/>
            <person name="Du G."/>
            <person name="Chang L."/>
            <person name="Yang Y."/>
            <person name="Ye J."/>
            <person name="Chen B."/>
        </authorList>
    </citation>
    <scope>NUCLEOTIDE SEQUENCE</scope>
    <source>
        <strain evidence="1">S2</strain>
    </source>
</reference>
<accession>A0AA94XS22</accession>
<name>A0AA94XS22_9MICC</name>
<gene>
    <name evidence="1" type="ORF">NUH22_16545</name>
</gene>
<dbReference type="InterPro" id="IPR021770">
    <property type="entry name" value="DUF3335"/>
</dbReference>